<feature type="transmembrane region" description="Helical" evidence="4">
    <location>
        <begin position="24"/>
        <end position="46"/>
    </location>
</feature>
<dbReference type="GO" id="GO:0008295">
    <property type="term" value="P:spermidine biosynthetic process"/>
    <property type="evidence" value="ECO:0007669"/>
    <property type="project" value="TreeGrafter"/>
</dbReference>
<dbReference type="Proteomes" id="UP000678499">
    <property type="component" value="Unassembled WGS sequence"/>
</dbReference>
<keyword evidence="3" id="KW-0620">Polyamine biosynthesis</keyword>
<name>A0A7R9GHU4_9CRUS</name>
<dbReference type="PANTHER" id="PTHR11558">
    <property type="entry name" value="SPERMIDINE/SPERMINE SYNTHASE"/>
    <property type="match status" value="1"/>
</dbReference>
<evidence type="ECO:0000256" key="4">
    <source>
        <dbReference type="SAM" id="Phobius"/>
    </source>
</evidence>
<evidence type="ECO:0000256" key="1">
    <source>
        <dbReference type="ARBA" id="ARBA00007867"/>
    </source>
</evidence>
<feature type="domain" description="PABS" evidence="5">
    <location>
        <begin position="97"/>
        <end position="254"/>
    </location>
</feature>
<dbReference type="InterPro" id="IPR001045">
    <property type="entry name" value="Spermi_synthase"/>
</dbReference>
<reference evidence="6" key="1">
    <citation type="submission" date="2020-11" db="EMBL/GenBank/DDBJ databases">
        <authorList>
            <person name="Tran Van P."/>
        </authorList>
    </citation>
    <scope>NUCLEOTIDE SEQUENCE</scope>
</reference>
<feature type="active site" description="Proton acceptor" evidence="3">
    <location>
        <position position="174"/>
    </location>
</feature>
<dbReference type="Gene3D" id="3.40.50.150">
    <property type="entry name" value="Vaccinia Virus protein VP39"/>
    <property type="match status" value="1"/>
</dbReference>
<dbReference type="PROSITE" id="PS01330">
    <property type="entry name" value="PABS_1"/>
    <property type="match status" value="1"/>
</dbReference>
<dbReference type="EMBL" id="CAJPEX010004855">
    <property type="protein sequence ID" value="CAG0923273.1"/>
    <property type="molecule type" value="Genomic_DNA"/>
</dbReference>
<comment type="similarity">
    <text evidence="1">Belongs to the spermidine/spermine synthase family.</text>
</comment>
<dbReference type="CDD" id="cd02440">
    <property type="entry name" value="AdoMet_MTases"/>
    <property type="match status" value="1"/>
</dbReference>
<accession>A0A7R9GHU4</accession>
<dbReference type="InterPro" id="IPR030374">
    <property type="entry name" value="PABS"/>
</dbReference>
<keyword evidence="4" id="KW-0812">Transmembrane</keyword>
<proteinExistence type="inferred from homology"/>
<dbReference type="EMBL" id="OA886892">
    <property type="protein sequence ID" value="CAD7283121.1"/>
    <property type="molecule type" value="Genomic_DNA"/>
</dbReference>
<organism evidence="6">
    <name type="scientific">Notodromas monacha</name>
    <dbReference type="NCBI Taxonomy" id="399045"/>
    <lineage>
        <taxon>Eukaryota</taxon>
        <taxon>Metazoa</taxon>
        <taxon>Ecdysozoa</taxon>
        <taxon>Arthropoda</taxon>
        <taxon>Crustacea</taxon>
        <taxon>Oligostraca</taxon>
        <taxon>Ostracoda</taxon>
        <taxon>Podocopa</taxon>
        <taxon>Podocopida</taxon>
        <taxon>Cypridocopina</taxon>
        <taxon>Cypridoidea</taxon>
        <taxon>Cyprididae</taxon>
        <taxon>Notodromas</taxon>
    </lineage>
</organism>
<dbReference type="FunFam" id="3.40.50.150:FF:000013">
    <property type="entry name" value="Spermidine synthase"/>
    <property type="match status" value="1"/>
</dbReference>
<dbReference type="AlphaFoldDB" id="A0A7R9GHU4"/>
<dbReference type="NCBIfam" id="NF037959">
    <property type="entry name" value="MFS_SpdSyn"/>
    <property type="match status" value="1"/>
</dbReference>
<dbReference type="PANTHER" id="PTHR11558:SF11">
    <property type="entry name" value="SPERMIDINE SYNTHASE"/>
    <property type="match status" value="1"/>
</dbReference>
<gene>
    <name evidence="6" type="ORF">NMOB1V02_LOCUS10739</name>
</gene>
<evidence type="ECO:0000256" key="2">
    <source>
        <dbReference type="ARBA" id="ARBA00022679"/>
    </source>
</evidence>
<evidence type="ECO:0000256" key="3">
    <source>
        <dbReference type="PROSITE-ProRule" id="PRU00354"/>
    </source>
</evidence>
<dbReference type="GO" id="GO:0005829">
    <property type="term" value="C:cytosol"/>
    <property type="evidence" value="ECO:0007669"/>
    <property type="project" value="TreeGrafter"/>
</dbReference>
<dbReference type="HAMAP" id="MF_00198">
    <property type="entry name" value="Spermidine_synth"/>
    <property type="match status" value="1"/>
</dbReference>
<dbReference type="InterPro" id="IPR030373">
    <property type="entry name" value="PABS_CS"/>
</dbReference>
<evidence type="ECO:0000313" key="7">
    <source>
        <dbReference type="Proteomes" id="UP000678499"/>
    </source>
</evidence>
<evidence type="ECO:0000259" key="5">
    <source>
        <dbReference type="PROSITE" id="PS51006"/>
    </source>
</evidence>
<keyword evidence="4" id="KW-0472">Membrane</keyword>
<dbReference type="OrthoDB" id="38125at2759"/>
<keyword evidence="4" id="KW-1133">Transmembrane helix</keyword>
<dbReference type="Pfam" id="PF01564">
    <property type="entry name" value="Spermine_synth"/>
    <property type="match status" value="1"/>
</dbReference>
<keyword evidence="7" id="KW-1185">Reference proteome</keyword>
<dbReference type="SUPFAM" id="SSF53335">
    <property type="entry name" value="S-adenosyl-L-methionine-dependent methyltransferases"/>
    <property type="match status" value="1"/>
</dbReference>
<dbReference type="InterPro" id="IPR029063">
    <property type="entry name" value="SAM-dependent_MTases_sf"/>
</dbReference>
<evidence type="ECO:0000313" key="6">
    <source>
        <dbReference type="EMBL" id="CAD7283121.1"/>
    </source>
</evidence>
<sequence length="303" mass="33589">MMRTRHRSVERCGKTFPVSSTKGYFVDATIVIFGLFFLLAIIPATISARTIRRGPPTNIFPDPLRNCSTGWRRGFRPIILCHPAAEIILSALASEGVLIIGGGDGGVAREVIKDQRVEHVDLCEIDERVVEVSKQFLPSMAVGFRSDRVRVVFEDGAKFLAETAPETYDVIIADSSDPDGPAESLFQGEFYKAVGRVLKPGGIVCFQGESMWLHVDIIKRTLGRVREHFPVVSYASAYIPTYPGGQIGFVIAAKDEKKNLSDPVWVMSDAEMTGMKLKYYSPGMHKAAFILPRDLEKKLELVH</sequence>
<dbReference type="GO" id="GO:0004766">
    <property type="term" value="F:spermidine synthase activity"/>
    <property type="evidence" value="ECO:0007669"/>
    <property type="project" value="TreeGrafter"/>
</dbReference>
<dbReference type="PROSITE" id="PS51006">
    <property type="entry name" value="PABS_2"/>
    <property type="match status" value="1"/>
</dbReference>
<keyword evidence="2 3" id="KW-0808">Transferase</keyword>
<protein>
    <recommendedName>
        <fullName evidence="5">PABS domain-containing protein</fullName>
    </recommendedName>
</protein>